<name>A0A194PE07_PAPXU</name>
<dbReference type="EMBL" id="KQ459606">
    <property type="protein sequence ID" value="KPI91258.1"/>
    <property type="molecule type" value="Genomic_DNA"/>
</dbReference>
<reference evidence="4 5" key="1">
    <citation type="journal article" date="2015" name="Nat. Commun.">
        <title>Outbred genome sequencing and CRISPR/Cas9 gene editing in butterflies.</title>
        <authorList>
            <person name="Li X."/>
            <person name="Fan D."/>
            <person name="Zhang W."/>
            <person name="Liu G."/>
            <person name="Zhang L."/>
            <person name="Zhao L."/>
            <person name="Fang X."/>
            <person name="Chen L."/>
            <person name="Dong Y."/>
            <person name="Chen Y."/>
            <person name="Ding Y."/>
            <person name="Zhao R."/>
            <person name="Feng M."/>
            <person name="Zhu Y."/>
            <person name="Feng Y."/>
            <person name="Jiang X."/>
            <person name="Zhu D."/>
            <person name="Xiang H."/>
            <person name="Feng X."/>
            <person name="Li S."/>
            <person name="Wang J."/>
            <person name="Zhang G."/>
            <person name="Kronforst M.R."/>
            <person name="Wang W."/>
        </authorList>
    </citation>
    <scope>NUCLEOTIDE SEQUENCE [LARGE SCALE GENOMIC DNA]</scope>
    <source>
        <strain evidence="4">Ya'a_city_454_Px</strain>
        <tissue evidence="4">Whole body</tissue>
    </source>
</reference>
<keyword evidence="2" id="KW-0175">Coiled coil</keyword>
<proteinExistence type="predicted"/>
<evidence type="ECO:0000256" key="1">
    <source>
        <dbReference type="ARBA" id="ARBA00004173"/>
    </source>
</evidence>
<accession>A0A194PE07</accession>
<evidence type="ECO:0000313" key="4">
    <source>
        <dbReference type="EMBL" id="KPI91258.1"/>
    </source>
</evidence>
<dbReference type="InterPro" id="IPR019266">
    <property type="entry name" value="Ribosomal_mS27"/>
</dbReference>
<protein>
    <recommendedName>
        <fullName evidence="6">28S ribosomal protein S27, mitochondrial</fullName>
    </recommendedName>
</protein>
<dbReference type="STRING" id="66420.A0A194PE07"/>
<organism evidence="4 5">
    <name type="scientific">Papilio xuthus</name>
    <name type="common">Asian swallowtail butterfly</name>
    <dbReference type="NCBI Taxonomy" id="66420"/>
    <lineage>
        <taxon>Eukaryota</taxon>
        <taxon>Metazoa</taxon>
        <taxon>Ecdysozoa</taxon>
        <taxon>Arthropoda</taxon>
        <taxon>Hexapoda</taxon>
        <taxon>Insecta</taxon>
        <taxon>Pterygota</taxon>
        <taxon>Neoptera</taxon>
        <taxon>Endopterygota</taxon>
        <taxon>Lepidoptera</taxon>
        <taxon>Glossata</taxon>
        <taxon>Ditrysia</taxon>
        <taxon>Papilionoidea</taxon>
        <taxon>Papilionidae</taxon>
        <taxon>Papilioninae</taxon>
        <taxon>Papilio</taxon>
    </lineage>
</organism>
<dbReference type="Proteomes" id="UP000053268">
    <property type="component" value="Unassembled WGS sequence"/>
</dbReference>
<dbReference type="InterPro" id="IPR034913">
    <property type="entry name" value="mS27/PTCD2"/>
</dbReference>
<dbReference type="PANTHER" id="PTHR21393">
    <property type="entry name" value="MITOCHONDRIAL 28S RIBOSOMAL PROTEIN S27"/>
    <property type="match status" value="1"/>
</dbReference>
<dbReference type="AlphaFoldDB" id="A0A194PE07"/>
<feature type="region of interest" description="Disordered" evidence="3">
    <location>
        <begin position="268"/>
        <end position="293"/>
    </location>
</feature>
<feature type="coiled-coil region" evidence="2">
    <location>
        <begin position="215"/>
        <end position="254"/>
    </location>
</feature>
<dbReference type="PANTHER" id="PTHR21393:SF0">
    <property type="entry name" value="SMALL RIBOSOMAL SUBUNIT PROTEIN MS27"/>
    <property type="match status" value="1"/>
</dbReference>
<comment type="subcellular location">
    <subcellularLocation>
        <location evidence="1">Mitochondrion</location>
    </subcellularLocation>
</comment>
<gene>
    <name evidence="4" type="ORF">RR46_14762</name>
</gene>
<evidence type="ECO:0008006" key="6">
    <source>
        <dbReference type="Google" id="ProtNLM"/>
    </source>
</evidence>
<keyword evidence="5" id="KW-1185">Reference proteome</keyword>
<evidence type="ECO:0000256" key="3">
    <source>
        <dbReference type="SAM" id="MobiDB-lite"/>
    </source>
</evidence>
<sequence>MSAETGNTLQSTHHATVRSYVDFGNEQELIEILKDPLNYGIFLDDFAANILNLPPEPPKAEEKKKIEEKKIRVKFLRNYYHDDHFDIKDLMLLSGKTLAWISRNNKDNVSNNLQIIGWMYYKKYDSLLTLCENFKNLKSFKIYSEVIELLQKEISKCEEKESLEKCISFLNECPKADGILEESIKNLIEDAINKTHKNDISSQQKLFENWLSTREEKLNEQIQRLSRAQRIVEVEKKQKELEVQEQKLWFFENEEKIDLEIENKEKLHTSTEKNDIDVNDENYIPPEILPKRK</sequence>
<evidence type="ECO:0000313" key="5">
    <source>
        <dbReference type="Proteomes" id="UP000053268"/>
    </source>
</evidence>
<dbReference type="Pfam" id="PF10037">
    <property type="entry name" value="MRP-S27"/>
    <property type="match status" value="2"/>
</dbReference>
<evidence type="ECO:0000256" key="2">
    <source>
        <dbReference type="SAM" id="Coils"/>
    </source>
</evidence>
<dbReference type="GO" id="GO:0005739">
    <property type="term" value="C:mitochondrion"/>
    <property type="evidence" value="ECO:0007669"/>
    <property type="project" value="UniProtKB-SubCell"/>
</dbReference>